<keyword evidence="2" id="KW-0812">Transmembrane</keyword>
<evidence type="ECO:0000259" key="3">
    <source>
        <dbReference type="Pfam" id="PF20152"/>
    </source>
</evidence>
<accession>M2QKG2</accession>
<keyword evidence="5" id="KW-1185">Reference proteome</keyword>
<protein>
    <recommendedName>
        <fullName evidence="3">DUF6534 domain-containing protein</fullName>
    </recommendedName>
</protein>
<feature type="compositionally biased region" description="Basic and acidic residues" evidence="1">
    <location>
        <begin position="302"/>
        <end position="313"/>
    </location>
</feature>
<proteinExistence type="predicted"/>
<gene>
    <name evidence="4" type="ORF">CERSUDRAFT_83236</name>
</gene>
<evidence type="ECO:0000256" key="1">
    <source>
        <dbReference type="SAM" id="MobiDB-lite"/>
    </source>
</evidence>
<sequence length="313" mass="34581">MSVPNATSLLNGTLGALEISLMVELVLYGVTTIQTYIYFSRGDRDPLFFRCLVGLLWLMDTLHQIFFCHAIYTYTVLEFGNVLGPNTETWSIIANIPLNPSMEAIARGMFCYRIWKFSGRNWLVVGLIMLCSLTELAGAVVFTVRNVLNPQWSSEHAFSDEFYCMVAGSVVADALVALSQVTLLRKHHSEFPKTNSVLHSLMLYSINTGLLTSLCALIMCILWVTMPTNLVYVGFFAALPTLLINALLATLNARRDLRDMITGNPDSLSFPLSDTAQSSHLVSQSMGNDPVQESAGAADDSAEFKLDRSDQVV</sequence>
<dbReference type="STRING" id="914234.M2QKG2"/>
<feature type="transmembrane region" description="Helical" evidence="2">
    <location>
        <begin position="122"/>
        <end position="142"/>
    </location>
</feature>
<dbReference type="InterPro" id="IPR045339">
    <property type="entry name" value="DUF6534"/>
</dbReference>
<evidence type="ECO:0000313" key="4">
    <source>
        <dbReference type="EMBL" id="EMD37493.1"/>
    </source>
</evidence>
<dbReference type="AlphaFoldDB" id="M2QKG2"/>
<keyword evidence="2" id="KW-0472">Membrane</keyword>
<feature type="transmembrane region" description="Helical" evidence="2">
    <location>
        <begin position="230"/>
        <end position="251"/>
    </location>
</feature>
<name>M2QKG2_CERS8</name>
<organism evidence="4 5">
    <name type="scientific">Ceriporiopsis subvermispora (strain B)</name>
    <name type="common">White-rot fungus</name>
    <name type="synonym">Gelatoporia subvermispora</name>
    <dbReference type="NCBI Taxonomy" id="914234"/>
    <lineage>
        <taxon>Eukaryota</taxon>
        <taxon>Fungi</taxon>
        <taxon>Dikarya</taxon>
        <taxon>Basidiomycota</taxon>
        <taxon>Agaricomycotina</taxon>
        <taxon>Agaricomycetes</taxon>
        <taxon>Polyporales</taxon>
        <taxon>Gelatoporiaceae</taxon>
        <taxon>Gelatoporia</taxon>
    </lineage>
</organism>
<dbReference type="PANTHER" id="PTHR40465">
    <property type="entry name" value="CHROMOSOME 1, WHOLE GENOME SHOTGUN SEQUENCE"/>
    <property type="match status" value="1"/>
</dbReference>
<feature type="region of interest" description="Disordered" evidence="1">
    <location>
        <begin position="279"/>
        <end position="313"/>
    </location>
</feature>
<feature type="transmembrane region" description="Helical" evidence="2">
    <location>
        <begin position="51"/>
        <end position="72"/>
    </location>
</feature>
<dbReference type="EMBL" id="KB445796">
    <property type="protein sequence ID" value="EMD37493.1"/>
    <property type="molecule type" value="Genomic_DNA"/>
</dbReference>
<dbReference type="PANTHER" id="PTHR40465:SF1">
    <property type="entry name" value="DUF6534 DOMAIN-CONTAINING PROTEIN"/>
    <property type="match status" value="1"/>
</dbReference>
<feature type="transmembrane region" description="Helical" evidence="2">
    <location>
        <begin position="20"/>
        <end position="39"/>
    </location>
</feature>
<feature type="domain" description="DUF6534" evidence="3">
    <location>
        <begin position="169"/>
        <end position="255"/>
    </location>
</feature>
<evidence type="ECO:0000256" key="2">
    <source>
        <dbReference type="SAM" id="Phobius"/>
    </source>
</evidence>
<dbReference type="HOGENOM" id="CLU_046025_5_4_1"/>
<evidence type="ECO:0000313" key="5">
    <source>
        <dbReference type="Proteomes" id="UP000016930"/>
    </source>
</evidence>
<dbReference type="Proteomes" id="UP000016930">
    <property type="component" value="Unassembled WGS sequence"/>
</dbReference>
<reference evidence="4 5" key="1">
    <citation type="journal article" date="2012" name="Proc. Natl. Acad. Sci. U.S.A.">
        <title>Comparative genomics of Ceriporiopsis subvermispora and Phanerochaete chrysosporium provide insight into selective ligninolysis.</title>
        <authorList>
            <person name="Fernandez-Fueyo E."/>
            <person name="Ruiz-Duenas F.J."/>
            <person name="Ferreira P."/>
            <person name="Floudas D."/>
            <person name="Hibbett D.S."/>
            <person name="Canessa P."/>
            <person name="Larrondo L.F."/>
            <person name="James T.Y."/>
            <person name="Seelenfreund D."/>
            <person name="Lobos S."/>
            <person name="Polanco R."/>
            <person name="Tello M."/>
            <person name="Honda Y."/>
            <person name="Watanabe T."/>
            <person name="Watanabe T."/>
            <person name="Ryu J.S."/>
            <person name="Kubicek C.P."/>
            <person name="Schmoll M."/>
            <person name="Gaskell J."/>
            <person name="Hammel K.E."/>
            <person name="St John F.J."/>
            <person name="Vanden Wymelenberg A."/>
            <person name="Sabat G."/>
            <person name="Splinter BonDurant S."/>
            <person name="Syed K."/>
            <person name="Yadav J.S."/>
            <person name="Doddapaneni H."/>
            <person name="Subramanian V."/>
            <person name="Lavin J.L."/>
            <person name="Oguiza J.A."/>
            <person name="Perez G."/>
            <person name="Pisabarro A.G."/>
            <person name="Ramirez L."/>
            <person name="Santoyo F."/>
            <person name="Master E."/>
            <person name="Coutinho P.M."/>
            <person name="Henrissat B."/>
            <person name="Lombard V."/>
            <person name="Magnuson J.K."/>
            <person name="Kuees U."/>
            <person name="Hori C."/>
            <person name="Igarashi K."/>
            <person name="Samejima M."/>
            <person name="Held B.W."/>
            <person name="Barry K.W."/>
            <person name="LaButti K.M."/>
            <person name="Lapidus A."/>
            <person name="Lindquist E.A."/>
            <person name="Lucas S.M."/>
            <person name="Riley R."/>
            <person name="Salamov A.A."/>
            <person name="Hoffmeister D."/>
            <person name="Schwenk D."/>
            <person name="Hadar Y."/>
            <person name="Yarden O."/>
            <person name="de Vries R.P."/>
            <person name="Wiebenga A."/>
            <person name="Stenlid J."/>
            <person name="Eastwood D."/>
            <person name="Grigoriev I.V."/>
            <person name="Berka R.M."/>
            <person name="Blanchette R.A."/>
            <person name="Kersten P."/>
            <person name="Martinez A.T."/>
            <person name="Vicuna R."/>
            <person name="Cullen D."/>
        </authorList>
    </citation>
    <scope>NUCLEOTIDE SEQUENCE [LARGE SCALE GENOMIC DNA]</scope>
    <source>
        <strain evidence="4 5">B</strain>
    </source>
</reference>
<dbReference type="OrthoDB" id="3268207at2759"/>
<keyword evidence="2" id="KW-1133">Transmembrane helix</keyword>
<dbReference type="Pfam" id="PF20152">
    <property type="entry name" value="DUF6534"/>
    <property type="match status" value="1"/>
</dbReference>
<feature type="transmembrane region" description="Helical" evidence="2">
    <location>
        <begin position="201"/>
        <end position="224"/>
    </location>
</feature>